<feature type="signal peptide" evidence="1">
    <location>
        <begin position="1"/>
        <end position="17"/>
    </location>
</feature>
<feature type="chain" id="PRO_5025652736" description="Inhibitor I9 domain-containing protein" evidence="1">
    <location>
        <begin position="18"/>
        <end position="171"/>
    </location>
</feature>
<reference evidence="2" key="1">
    <citation type="journal article" date="2020" name="Stud. Mycol.">
        <title>101 Dothideomycetes genomes: a test case for predicting lifestyles and emergence of pathogens.</title>
        <authorList>
            <person name="Haridas S."/>
            <person name="Albert R."/>
            <person name="Binder M."/>
            <person name="Bloem J."/>
            <person name="Labutti K."/>
            <person name="Salamov A."/>
            <person name="Andreopoulos B."/>
            <person name="Baker S."/>
            <person name="Barry K."/>
            <person name="Bills G."/>
            <person name="Bluhm B."/>
            <person name="Cannon C."/>
            <person name="Castanera R."/>
            <person name="Culley D."/>
            <person name="Daum C."/>
            <person name="Ezra D."/>
            <person name="Gonzalez J."/>
            <person name="Henrissat B."/>
            <person name="Kuo A."/>
            <person name="Liang C."/>
            <person name="Lipzen A."/>
            <person name="Lutzoni F."/>
            <person name="Magnuson J."/>
            <person name="Mondo S."/>
            <person name="Nolan M."/>
            <person name="Ohm R."/>
            <person name="Pangilinan J."/>
            <person name="Park H.-J."/>
            <person name="Ramirez L."/>
            <person name="Alfaro M."/>
            <person name="Sun H."/>
            <person name="Tritt A."/>
            <person name="Yoshinaga Y."/>
            <person name="Zwiers L.-H."/>
            <person name="Turgeon B."/>
            <person name="Goodwin S."/>
            <person name="Spatafora J."/>
            <person name="Crous P."/>
            <person name="Grigoriev I."/>
        </authorList>
    </citation>
    <scope>NUCLEOTIDE SEQUENCE</scope>
    <source>
        <strain evidence="2">CBS 675.92</strain>
    </source>
</reference>
<evidence type="ECO:0000313" key="3">
    <source>
        <dbReference type="Proteomes" id="UP000800035"/>
    </source>
</evidence>
<keyword evidence="3" id="KW-1185">Reference proteome</keyword>
<accession>A0A6A5U1A0</accession>
<evidence type="ECO:0000313" key="2">
    <source>
        <dbReference type="EMBL" id="KAF1954977.1"/>
    </source>
</evidence>
<dbReference type="EMBL" id="ML976996">
    <property type="protein sequence ID" value="KAF1954977.1"/>
    <property type="molecule type" value="Genomic_DNA"/>
</dbReference>
<organism evidence="2 3">
    <name type="scientific">Byssothecium circinans</name>
    <dbReference type="NCBI Taxonomy" id="147558"/>
    <lineage>
        <taxon>Eukaryota</taxon>
        <taxon>Fungi</taxon>
        <taxon>Dikarya</taxon>
        <taxon>Ascomycota</taxon>
        <taxon>Pezizomycotina</taxon>
        <taxon>Dothideomycetes</taxon>
        <taxon>Pleosporomycetidae</taxon>
        <taxon>Pleosporales</taxon>
        <taxon>Massarineae</taxon>
        <taxon>Massarinaceae</taxon>
        <taxon>Byssothecium</taxon>
    </lineage>
</organism>
<name>A0A6A5U1A0_9PLEO</name>
<protein>
    <recommendedName>
        <fullName evidence="4">Inhibitor I9 domain-containing protein</fullName>
    </recommendedName>
</protein>
<gene>
    <name evidence="2" type="ORF">CC80DRAFT_536417</name>
</gene>
<keyword evidence="1" id="KW-0732">Signal</keyword>
<evidence type="ECO:0000256" key="1">
    <source>
        <dbReference type="SAM" id="SignalP"/>
    </source>
</evidence>
<proteinExistence type="predicted"/>
<sequence>MKFINALVPALIGAASAAPVRRDAQNPTLVSVTIPDDVLATVEKLPGLEVVKAQDTTYLLFTKEYTESLKEKRGTSIADADAGFNNLYILRAEADAQAEAKAAAGKRGTSIADTDSGFNSLYILRAEADAQTETEAATEKRGTSISDADAGFNSLYILRAEADAQEAEVSN</sequence>
<evidence type="ECO:0008006" key="4">
    <source>
        <dbReference type="Google" id="ProtNLM"/>
    </source>
</evidence>
<dbReference type="AlphaFoldDB" id="A0A6A5U1A0"/>
<dbReference type="Proteomes" id="UP000800035">
    <property type="component" value="Unassembled WGS sequence"/>
</dbReference>